<dbReference type="InterPro" id="IPR051917">
    <property type="entry name" value="Transposase-Integrase"/>
</dbReference>
<dbReference type="PANTHER" id="PTHR10948">
    <property type="entry name" value="TRANSPOSASE"/>
    <property type="match status" value="1"/>
</dbReference>
<feature type="region of interest" description="Disordered" evidence="2">
    <location>
        <begin position="142"/>
        <end position="172"/>
    </location>
</feature>
<keyword evidence="1" id="KW-0233">DNA recombination</keyword>
<dbReference type="InterPro" id="IPR025246">
    <property type="entry name" value="IS30-like_HTH"/>
</dbReference>
<evidence type="ECO:0000256" key="1">
    <source>
        <dbReference type="ARBA" id="ARBA00023172"/>
    </source>
</evidence>
<reference evidence="4" key="1">
    <citation type="journal article" date="2014" name="Int. J. Syst. Evol. Microbiol.">
        <title>Complete genome of a new Firmicutes species belonging to the dominant human colonic microbiota ('Ruminococcus bicirculans') reveals two chromosomes and a selective capacity to utilize plant glucans.</title>
        <authorList>
            <consortium name="NISC Comparative Sequencing Program"/>
            <person name="Wegmann U."/>
            <person name="Louis P."/>
            <person name="Goesmann A."/>
            <person name="Henrissat B."/>
            <person name="Duncan S.H."/>
            <person name="Flint H.J."/>
        </authorList>
    </citation>
    <scope>NUCLEOTIDE SEQUENCE</scope>
    <source>
        <strain evidence="4">NBRC 110608</strain>
    </source>
</reference>
<dbReference type="Gene3D" id="3.30.420.10">
    <property type="entry name" value="Ribonuclease H-like superfamily/Ribonuclease H"/>
    <property type="match status" value="1"/>
</dbReference>
<reference evidence="4" key="2">
    <citation type="submission" date="2023-02" db="EMBL/GenBank/DDBJ databases">
        <authorList>
            <person name="Sun Q."/>
            <person name="Mori K."/>
        </authorList>
    </citation>
    <scope>NUCLEOTIDE SEQUENCE</scope>
    <source>
        <strain evidence="4">NBRC 110608</strain>
    </source>
</reference>
<accession>A0ABN6YTJ9</accession>
<evidence type="ECO:0000259" key="3">
    <source>
        <dbReference type="PROSITE" id="PS50994"/>
    </source>
</evidence>
<protein>
    <submittedName>
        <fullName evidence="4">IS30 family transposase</fullName>
    </submittedName>
</protein>
<dbReference type="InterPro" id="IPR036397">
    <property type="entry name" value="RNaseH_sf"/>
</dbReference>
<gene>
    <name evidence="4" type="ORF">GCM10025872_24500</name>
</gene>
<name>A0ABN6YTJ9_9MICO</name>
<dbReference type="PROSITE" id="PS50994">
    <property type="entry name" value="INTEGRASE"/>
    <property type="match status" value="1"/>
</dbReference>
<dbReference type="Pfam" id="PF13936">
    <property type="entry name" value="HTH_38"/>
    <property type="match status" value="1"/>
</dbReference>
<feature type="domain" description="Integrase catalytic" evidence="3">
    <location>
        <begin position="247"/>
        <end position="425"/>
    </location>
</feature>
<dbReference type="SUPFAM" id="SSF53098">
    <property type="entry name" value="Ribonuclease H-like"/>
    <property type="match status" value="1"/>
</dbReference>
<dbReference type="InterPro" id="IPR001584">
    <property type="entry name" value="Integrase_cat-core"/>
</dbReference>
<dbReference type="PANTHER" id="PTHR10948:SF23">
    <property type="entry name" value="TRANSPOSASE INSI FOR INSERTION SEQUENCE ELEMENT IS30A-RELATED"/>
    <property type="match status" value="1"/>
</dbReference>
<dbReference type="EMBL" id="AP027735">
    <property type="protein sequence ID" value="BDZ58793.1"/>
    <property type="molecule type" value="Genomic_DNA"/>
</dbReference>
<proteinExistence type="predicted"/>
<dbReference type="InterPro" id="IPR053392">
    <property type="entry name" value="Transposase_IS30-like"/>
</dbReference>
<evidence type="ECO:0000313" key="4">
    <source>
        <dbReference type="EMBL" id="BDZ58793.1"/>
    </source>
</evidence>
<dbReference type="NCBIfam" id="NF033563">
    <property type="entry name" value="transpos_IS30"/>
    <property type="match status" value="2"/>
</dbReference>
<dbReference type="InterPro" id="IPR012337">
    <property type="entry name" value="RNaseH-like_sf"/>
</dbReference>
<evidence type="ECO:0000256" key="2">
    <source>
        <dbReference type="SAM" id="MobiDB-lite"/>
    </source>
</evidence>
<sequence>MVQRQFWRWIATGITTAEAALKVGVSVPVGTRWFRHAGGMPPISLAEPTGRYLSFEEREEVAILRAQDKGVREIARAIGRDPGTISRELRRNAATRGGKLEYRALVAQWKAQQTAKRPKTAKLVENPQLREYVQDRLAGNVRRPDGAIVPGPKPPPWKGLNKPHRADRRWSTAWSPEQISNRLKIDFPDDESMRISHEAIYQSLFIEGRGALQRELVACLRTGRALRAPRERSRNKAKGHVTADVVLSQRPAEADDRAVPDHWEGDLIIGTGRSAIGTLVERSSRSTLLVHLPRLEGWGETPRVKNGPSLGGYGAVAMNTALTASMTQLPEQLRKTLTRDRGKELSGHAVFAMDTGTQVFFADPHAPWQRPTNENTNGLLRQYFPKGTDLSRWSADDLEAVAYALNNRPRKVLGWRPRPRSSRSNYAHFNNPVLHRLVEPVQYTSWLFGNRLREAGLLGSMGRIASCYDNALMESFFGSMQIELLDRRD</sequence>
<organism evidence="4">
    <name type="scientific">Barrientosiimonas endolithica</name>
    <dbReference type="NCBI Taxonomy" id="1535208"/>
    <lineage>
        <taxon>Bacteria</taxon>
        <taxon>Bacillati</taxon>
        <taxon>Actinomycetota</taxon>
        <taxon>Actinomycetes</taxon>
        <taxon>Micrococcales</taxon>
        <taxon>Dermacoccaceae</taxon>
        <taxon>Barrientosiimonas</taxon>
    </lineage>
</organism>